<keyword evidence="2" id="KW-0347">Helicase</keyword>
<dbReference type="Pfam" id="PF13481">
    <property type="entry name" value="AAA_25"/>
    <property type="match status" value="1"/>
</dbReference>
<dbReference type="InterPro" id="IPR007694">
    <property type="entry name" value="DNA_helicase_DnaB-like_C"/>
</dbReference>
<keyword evidence="2" id="KW-0547">Nucleotide-binding</keyword>
<dbReference type="Pfam" id="PF13155">
    <property type="entry name" value="Toprim_2"/>
    <property type="match status" value="1"/>
</dbReference>
<accession>A0A0J9FSD5</accession>
<dbReference type="Proteomes" id="UP000037029">
    <property type="component" value="Chromosome"/>
</dbReference>
<evidence type="ECO:0000259" key="1">
    <source>
        <dbReference type="PROSITE" id="PS51199"/>
    </source>
</evidence>
<dbReference type="InterPro" id="IPR034154">
    <property type="entry name" value="TOPRIM_DnaG/twinkle"/>
</dbReference>
<keyword evidence="2" id="KW-0067">ATP-binding</keyword>
<protein>
    <submittedName>
        <fullName evidence="2">Bifunctional DNA primase/helicase</fullName>
    </submittedName>
</protein>
<dbReference type="GO" id="GO:0005524">
    <property type="term" value="F:ATP binding"/>
    <property type="evidence" value="ECO:0007669"/>
    <property type="project" value="InterPro"/>
</dbReference>
<dbReference type="AlphaFoldDB" id="A0A0J9FSD5"/>
<dbReference type="Gene3D" id="3.40.50.300">
    <property type="entry name" value="P-loop containing nucleotide triphosphate hydrolases"/>
    <property type="match status" value="1"/>
</dbReference>
<reference evidence="2 3" key="1">
    <citation type="submission" date="2017-04" db="EMBL/GenBank/DDBJ databases">
        <title>Characterization, genome and methylation analysis of a phthalic acid esters degrading strain Sphingobium yanoikuyae SHJ.</title>
        <authorList>
            <person name="Feng L."/>
        </authorList>
    </citation>
    <scope>NUCLEOTIDE SEQUENCE [LARGE SCALE GENOMIC DNA]</scope>
    <source>
        <strain evidence="2 3">SHJ</strain>
    </source>
</reference>
<dbReference type="PANTHER" id="PTHR12873">
    <property type="entry name" value="T7-LIKE MITOCHONDRIAL DNA HELICASE"/>
    <property type="match status" value="1"/>
</dbReference>
<dbReference type="RefSeq" id="WP_048937764.1">
    <property type="nucleotide sequence ID" value="NZ_CP020925.1"/>
</dbReference>
<feature type="domain" description="SF4 helicase" evidence="1">
    <location>
        <begin position="220"/>
        <end position="482"/>
    </location>
</feature>
<dbReference type="GO" id="GO:0006260">
    <property type="term" value="P:DNA replication"/>
    <property type="evidence" value="ECO:0007669"/>
    <property type="project" value="InterPro"/>
</dbReference>
<evidence type="ECO:0000313" key="3">
    <source>
        <dbReference type="Proteomes" id="UP000037029"/>
    </source>
</evidence>
<dbReference type="Gene3D" id="3.40.1360.10">
    <property type="match status" value="1"/>
</dbReference>
<dbReference type="GO" id="GO:0043139">
    <property type="term" value="F:5'-3' DNA helicase activity"/>
    <property type="evidence" value="ECO:0007669"/>
    <property type="project" value="InterPro"/>
</dbReference>
<dbReference type="PANTHER" id="PTHR12873:SF0">
    <property type="entry name" value="TWINKLE MTDNA HELICASE"/>
    <property type="match status" value="1"/>
</dbReference>
<sequence>MIATQHANWIAGRKLSLELAVEKGLFTKSGKGANWLAIPYVEHGQVVNHKYRLTGEKRHMMDPGAPLALWNHDALLDERVTSPDHPAIITEGEWDALAAIQSGFPFAVSVPNGAPKEETALADDGGDAERYRFIWRAQAVLDRVARFILAVDNDPPGIALAADLARRLGPERCMFVRYPEGCKDLGEVLDRQGEVGVANVLRAAKPYPVKGIYRFSDFPDRPPLTGRSLGLPARDDCIRFVPETLTIWTGFAGGGKTSLLVFILANLIRQGVTVTVGSFETIPRPVLHTKMIEALCRSTMVNIKPKDRQWAEELLEKHFFILAQTIGDEDDELTLEEILERARVTIVRDGSSLLLLDPWNELEHKRRPDEGEHDYTGRAIRMLKSFARNYGAAVWVVAHPKKPGEWAAKASAPGLYEVSGSAHWANKADYGVVIHRPDKKKPITEMSVTKVRMGLPGYEWSIKLEWRWFTAEYADGGNDDVE</sequence>
<dbReference type="GO" id="GO:0003697">
    <property type="term" value="F:single-stranded DNA binding"/>
    <property type="evidence" value="ECO:0007669"/>
    <property type="project" value="InterPro"/>
</dbReference>
<gene>
    <name evidence="2" type="ORF">BV87_22045</name>
</gene>
<proteinExistence type="predicted"/>
<name>A0A0J9FSD5_SPHYA</name>
<dbReference type="InterPro" id="IPR027032">
    <property type="entry name" value="Twinkle-like"/>
</dbReference>
<dbReference type="CDD" id="cd01029">
    <property type="entry name" value="TOPRIM_primases"/>
    <property type="match status" value="1"/>
</dbReference>
<dbReference type="SUPFAM" id="SSF52540">
    <property type="entry name" value="P-loop containing nucleoside triphosphate hydrolases"/>
    <property type="match status" value="1"/>
</dbReference>
<keyword evidence="2" id="KW-0378">Hydrolase</keyword>
<organism evidence="2 3">
    <name type="scientific">Sphingobium yanoikuyae</name>
    <name type="common">Sphingomonas yanoikuyae</name>
    <dbReference type="NCBI Taxonomy" id="13690"/>
    <lineage>
        <taxon>Bacteria</taxon>
        <taxon>Pseudomonadati</taxon>
        <taxon>Pseudomonadota</taxon>
        <taxon>Alphaproteobacteria</taxon>
        <taxon>Sphingomonadales</taxon>
        <taxon>Sphingomonadaceae</taxon>
        <taxon>Sphingobium</taxon>
    </lineage>
</organism>
<evidence type="ECO:0000313" key="2">
    <source>
        <dbReference type="EMBL" id="ATP20796.1"/>
    </source>
</evidence>
<dbReference type="SUPFAM" id="SSF56731">
    <property type="entry name" value="DNA primase core"/>
    <property type="match status" value="1"/>
</dbReference>
<dbReference type="EMBL" id="CP020925">
    <property type="protein sequence ID" value="ATP20796.1"/>
    <property type="molecule type" value="Genomic_DNA"/>
</dbReference>
<dbReference type="InterPro" id="IPR027417">
    <property type="entry name" value="P-loop_NTPase"/>
</dbReference>
<dbReference type="PROSITE" id="PS51199">
    <property type="entry name" value="SF4_HELICASE"/>
    <property type="match status" value="1"/>
</dbReference>